<feature type="region of interest" description="Disordered" evidence="6">
    <location>
        <begin position="1"/>
        <end position="21"/>
    </location>
</feature>
<dbReference type="RefSeq" id="XP_028150216.1">
    <property type="nucleotide sequence ID" value="XM_028294415.1"/>
</dbReference>
<dbReference type="PROSITE" id="PS50157">
    <property type="entry name" value="ZINC_FINGER_C2H2_2"/>
    <property type="match status" value="1"/>
</dbReference>
<dbReference type="PANTHER" id="PTHR24409">
    <property type="entry name" value="ZINC FINGER PROTEIN 142"/>
    <property type="match status" value="1"/>
</dbReference>
<evidence type="ECO:0000256" key="6">
    <source>
        <dbReference type="SAM" id="MobiDB-lite"/>
    </source>
</evidence>
<dbReference type="SUPFAM" id="SSF57667">
    <property type="entry name" value="beta-beta-alpha zinc fingers"/>
    <property type="match status" value="1"/>
</dbReference>
<dbReference type="InterPro" id="IPR013087">
    <property type="entry name" value="Znf_C2H2_type"/>
</dbReference>
<evidence type="ECO:0000256" key="5">
    <source>
        <dbReference type="PROSITE-ProRule" id="PRU00042"/>
    </source>
</evidence>
<evidence type="ECO:0000313" key="9">
    <source>
        <dbReference type="Proteomes" id="UP001652700"/>
    </source>
</evidence>
<evidence type="ECO:0000259" key="7">
    <source>
        <dbReference type="PROSITE" id="PS50157"/>
    </source>
</evidence>
<dbReference type="InParanoid" id="A0A6P7GJX4"/>
<evidence type="ECO:0000256" key="1">
    <source>
        <dbReference type="ARBA" id="ARBA00022723"/>
    </source>
</evidence>
<dbReference type="OrthoDB" id="6155966at2759"/>
<proteinExistence type="predicted"/>
<protein>
    <submittedName>
        <fullName evidence="10">PR domain zinc finger protein 5-like</fullName>
    </submittedName>
</protein>
<keyword evidence="2" id="KW-0677">Repeat</keyword>
<feature type="region of interest" description="Disordered" evidence="6">
    <location>
        <begin position="175"/>
        <end position="214"/>
    </location>
</feature>
<dbReference type="EnsemblMetazoa" id="XM_050645985.1">
    <property type="protein sequence ID" value="XP_050501942.1"/>
    <property type="gene ID" value="LOC126881618"/>
</dbReference>
<dbReference type="Gene3D" id="3.30.160.60">
    <property type="entry name" value="Classic Zinc Finger"/>
    <property type="match status" value="1"/>
</dbReference>
<keyword evidence="4" id="KW-0862">Zinc</keyword>
<dbReference type="PROSITE" id="PS00028">
    <property type="entry name" value="ZINC_FINGER_C2H2_1"/>
    <property type="match status" value="1"/>
</dbReference>
<evidence type="ECO:0000256" key="4">
    <source>
        <dbReference type="ARBA" id="ARBA00022833"/>
    </source>
</evidence>
<dbReference type="Proteomes" id="UP001652700">
    <property type="component" value="Unplaced"/>
</dbReference>
<dbReference type="AlphaFoldDB" id="A0A6P7GJX4"/>
<evidence type="ECO:0000256" key="2">
    <source>
        <dbReference type="ARBA" id="ARBA00022737"/>
    </source>
</evidence>
<dbReference type="GO" id="GO:0008270">
    <property type="term" value="F:zinc ion binding"/>
    <property type="evidence" value="ECO:0007669"/>
    <property type="project" value="UniProtKB-KW"/>
</dbReference>
<dbReference type="InterPro" id="IPR036236">
    <property type="entry name" value="Znf_C2H2_sf"/>
</dbReference>
<reference evidence="10" key="1">
    <citation type="submission" date="2025-04" db="UniProtKB">
        <authorList>
            <consortium name="RefSeq"/>
        </authorList>
    </citation>
    <scope>IDENTIFICATION</scope>
    <source>
        <tissue evidence="10">Whole insect</tissue>
    </source>
</reference>
<reference evidence="8" key="2">
    <citation type="submission" date="2025-05" db="UniProtKB">
        <authorList>
            <consortium name="EnsemblMetazoa"/>
        </authorList>
    </citation>
    <scope>IDENTIFICATION</scope>
</reference>
<sequence length="362" mass="42228">MAPRKKRNNRKKKSLDENKNENVTISKNLSQKYNTEKLNVICDEIKVTEDVKKVNINKTDKNFVEDSNAVQKSVLYSCQLCYKIFSLEREYINHKEKCSNSNFHIISNVRINGTSETVTETIPVQDDSTNVSPNGNSLYPCRNCSIVFPSENTCKSHMNQCKKNNLRDKELINIRTKESDNPRCQSPYTGSEKLSDVSRTTEISEEPMPKQPKYDISIYDYDEIDSEDDTPKVPSDTKCKYCEFIADNPMELLKHKRELHTAAKQTLPVHEIQKYFDYPDRSFCPICEQPVKTKNFRSIFIRHLLVHAPSMSFQCRICKKRFRRLDHMKAHEKRHVLTYAELQALQENVNNDKPTEDILIDE</sequence>
<gene>
    <name evidence="10" type="primary">LOC114343571</name>
</gene>
<name>A0A6P7GJX4_DIAVI</name>
<evidence type="ECO:0000313" key="8">
    <source>
        <dbReference type="EnsemblMetazoa" id="XP_050501942.1"/>
    </source>
</evidence>
<feature type="domain" description="C2H2-type" evidence="7">
    <location>
        <begin position="313"/>
        <end position="335"/>
    </location>
</feature>
<evidence type="ECO:0000313" key="10">
    <source>
        <dbReference type="RefSeq" id="XP_028150216.1"/>
    </source>
</evidence>
<keyword evidence="3 5" id="KW-0863">Zinc-finger</keyword>
<keyword evidence="1" id="KW-0479">Metal-binding</keyword>
<dbReference type="SMART" id="SM00355">
    <property type="entry name" value="ZnF_C2H2"/>
    <property type="match status" value="5"/>
</dbReference>
<evidence type="ECO:0000256" key="3">
    <source>
        <dbReference type="ARBA" id="ARBA00022771"/>
    </source>
</evidence>
<accession>A0A6P7GJX4</accession>
<feature type="compositionally biased region" description="Basic residues" evidence="6">
    <location>
        <begin position="1"/>
        <end position="13"/>
    </location>
</feature>
<keyword evidence="9" id="KW-1185">Reference proteome</keyword>
<organism evidence="10">
    <name type="scientific">Diabrotica virgifera virgifera</name>
    <name type="common">western corn rootworm</name>
    <dbReference type="NCBI Taxonomy" id="50390"/>
    <lineage>
        <taxon>Eukaryota</taxon>
        <taxon>Metazoa</taxon>
        <taxon>Ecdysozoa</taxon>
        <taxon>Arthropoda</taxon>
        <taxon>Hexapoda</taxon>
        <taxon>Insecta</taxon>
        <taxon>Pterygota</taxon>
        <taxon>Neoptera</taxon>
        <taxon>Endopterygota</taxon>
        <taxon>Coleoptera</taxon>
        <taxon>Polyphaga</taxon>
        <taxon>Cucujiformia</taxon>
        <taxon>Chrysomeloidea</taxon>
        <taxon>Chrysomelidae</taxon>
        <taxon>Galerucinae</taxon>
        <taxon>Diabroticina</taxon>
        <taxon>Diabroticites</taxon>
        <taxon>Diabrotica</taxon>
    </lineage>
</organism>